<dbReference type="PRINTS" id="PR00463">
    <property type="entry name" value="EP450I"/>
</dbReference>
<keyword evidence="5" id="KW-0560">Oxidoreductase</keyword>
<evidence type="ECO:0000256" key="3">
    <source>
        <dbReference type="ARBA" id="ARBA00010617"/>
    </source>
</evidence>
<protein>
    <recommendedName>
        <fullName evidence="12">Cytochrome P450</fullName>
    </recommendedName>
</protein>
<dbReference type="GO" id="GO:0020037">
    <property type="term" value="F:heme binding"/>
    <property type="evidence" value="ECO:0007669"/>
    <property type="project" value="InterPro"/>
</dbReference>
<dbReference type="InterPro" id="IPR036396">
    <property type="entry name" value="Cyt_P450_sf"/>
</dbReference>
<dbReference type="GO" id="GO:0016705">
    <property type="term" value="F:oxidoreductase activity, acting on paired donors, with incorporation or reduction of molecular oxygen"/>
    <property type="evidence" value="ECO:0007669"/>
    <property type="project" value="InterPro"/>
</dbReference>
<evidence type="ECO:0000256" key="5">
    <source>
        <dbReference type="ARBA" id="ARBA00023002"/>
    </source>
</evidence>
<dbReference type="SUPFAM" id="SSF48264">
    <property type="entry name" value="Cytochrome P450"/>
    <property type="match status" value="1"/>
</dbReference>
<dbReference type="AlphaFoldDB" id="A0A9P7G1B3"/>
<dbReference type="PANTHER" id="PTHR24305:SF187">
    <property type="entry name" value="P450, PUTATIVE (EUROFUNG)-RELATED"/>
    <property type="match status" value="1"/>
</dbReference>
<comment type="pathway">
    <text evidence="2">Secondary metabolite biosynthesis.</text>
</comment>
<keyword evidence="8" id="KW-0349">Heme</keyword>
<evidence type="ECO:0000256" key="4">
    <source>
        <dbReference type="ARBA" id="ARBA00022723"/>
    </source>
</evidence>
<dbReference type="InterPro" id="IPR002401">
    <property type="entry name" value="Cyt_P450_E_grp-I"/>
</dbReference>
<evidence type="ECO:0000256" key="7">
    <source>
        <dbReference type="ARBA" id="ARBA00023033"/>
    </source>
</evidence>
<evidence type="ECO:0000256" key="9">
    <source>
        <dbReference type="SAM" id="Phobius"/>
    </source>
</evidence>
<keyword evidence="7" id="KW-0503">Monooxygenase</keyword>
<evidence type="ECO:0000313" key="11">
    <source>
        <dbReference type="Proteomes" id="UP000717328"/>
    </source>
</evidence>
<dbReference type="GO" id="GO:0005506">
    <property type="term" value="F:iron ion binding"/>
    <property type="evidence" value="ECO:0007669"/>
    <property type="project" value="InterPro"/>
</dbReference>
<comment type="caution">
    <text evidence="10">The sequence shown here is derived from an EMBL/GenBank/DDBJ whole genome shotgun (WGS) entry which is preliminary data.</text>
</comment>
<comment type="cofactor">
    <cofactor evidence="1 8">
        <name>heme</name>
        <dbReference type="ChEBI" id="CHEBI:30413"/>
    </cofactor>
</comment>
<keyword evidence="4 8" id="KW-0479">Metal-binding</keyword>
<dbReference type="InterPro" id="IPR001128">
    <property type="entry name" value="Cyt_P450"/>
</dbReference>
<feature type="transmembrane region" description="Helical" evidence="9">
    <location>
        <begin position="59"/>
        <end position="78"/>
    </location>
</feature>
<evidence type="ECO:0000256" key="6">
    <source>
        <dbReference type="ARBA" id="ARBA00023004"/>
    </source>
</evidence>
<reference evidence="10" key="1">
    <citation type="submission" date="2021-02" db="EMBL/GenBank/DDBJ databases">
        <authorList>
            <person name="Nieuwenhuis M."/>
            <person name="Van De Peppel L.J.J."/>
        </authorList>
    </citation>
    <scope>NUCLEOTIDE SEQUENCE</scope>
    <source>
        <strain evidence="10">D49</strain>
    </source>
</reference>
<feature type="transmembrane region" description="Helical" evidence="9">
    <location>
        <begin position="29"/>
        <end position="47"/>
    </location>
</feature>
<evidence type="ECO:0008006" key="12">
    <source>
        <dbReference type="Google" id="ProtNLM"/>
    </source>
</evidence>
<sequence>MILETQPLLQVVALGVLTHLYFRKFEPTSLTNLVSIIVPAPLALLAIQKVAPLNAGQILLTYSVFLVSLICSIVLYRVSPFHPLAKYPGPLINKITQFRNVWVQHTGHLHLVNKDLHDKYGPFVRIGPNELSVIDINAALAILGPGGLGKGRYYEARKDPRAPGNLLALQGQAHTDRRRLWSRAFTNESLANHEDALVKRVESLLTNLTNVSSSPSVDLSMWLSLFSLDFMGDMASISILSQVPWVVQTAQRLPFLSENILKLRQFAVEHGTARFKKGADKKDLWYHLVGAFKDHQPRTHSFSQSDEAGLEKERPAVGAVIADSALAMIAGSDTTATGLSNLFYFLMSHPHCLKRLQAEIDDVFPKDESPLSSSKHSKLPYLTACINECLRLLPPAPTNGPRQVPQDSSGRLFAGRFIPAGTQVYTPIYSIHRNPEYFSPQTDEFVPERWLASGRDDADQTLNLNAFIPFSYGQANCVGRNLARREMMMVASAVIHKFDIRFADGFKPEAWVDQLHDHFVTTRGALPVILSLRV</sequence>
<feature type="binding site" description="axial binding residue" evidence="8">
    <location>
        <position position="477"/>
    </location>
    <ligand>
        <name>heme</name>
        <dbReference type="ChEBI" id="CHEBI:30413"/>
    </ligand>
    <ligandPart>
        <name>Fe</name>
        <dbReference type="ChEBI" id="CHEBI:18248"/>
    </ligandPart>
</feature>
<evidence type="ECO:0000256" key="2">
    <source>
        <dbReference type="ARBA" id="ARBA00005179"/>
    </source>
</evidence>
<evidence type="ECO:0000256" key="8">
    <source>
        <dbReference type="PIRSR" id="PIRSR602401-1"/>
    </source>
</evidence>
<accession>A0A9P7G1B3</accession>
<keyword evidence="6 8" id="KW-0408">Iron</keyword>
<keyword evidence="9" id="KW-0472">Membrane</keyword>
<evidence type="ECO:0000256" key="1">
    <source>
        <dbReference type="ARBA" id="ARBA00001971"/>
    </source>
</evidence>
<reference evidence="10" key="2">
    <citation type="submission" date="2021-10" db="EMBL/GenBank/DDBJ databases">
        <title>Phylogenomics reveals ancestral predisposition of the termite-cultivated fungus Termitomyces towards a domesticated lifestyle.</title>
        <authorList>
            <person name="Auxier B."/>
            <person name="Grum-Grzhimaylo A."/>
            <person name="Cardenas M.E."/>
            <person name="Lodge J.D."/>
            <person name="Laessoe T."/>
            <person name="Pedersen O."/>
            <person name="Smith M.E."/>
            <person name="Kuyper T.W."/>
            <person name="Franco-Molano E.A."/>
            <person name="Baroni T.J."/>
            <person name="Aanen D.K."/>
        </authorList>
    </citation>
    <scope>NUCLEOTIDE SEQUENCE</scope>
    <source>
        <strain evidence="10">D49</strain>
    </source>
</reference>
<gene>
    <name evidence="10" type="ORF">H0H81_008447</name>
</gene>
<keyword evidence="11" id="KW-1185">Reference proteome</keyword>
<keyword evidence="9" id="KW-1133">Transmembrane helix</keyword>
<dbReference type="Gene3D" id="1.10.630.10">
    <property type="entry name" value="Cytochrome P450"/>
    <property type="match status" value="1"/>
</dbReference>
<evidence type="ECO:0000313" key="10">
    <source>
        <dbReference type="EMBL" id="KAG5638947.1"/>
    </source>
</evidence>
<dbReference type="Proteomes" id="UP000717328">
    <property type="component" value="Unassembled WGS sequence"/>
</dbReference>
<proteinExistence type="inferred from homology"/>
<dbReference type="GO" id="GO:0004497">
    <property type="term" value="F:monooxygenase activity"/>
    <property type="evidence" value="ECO:0007669"/>
    <property type="project" value="UniProtKB-KW"/>
</dbReference>
<dbReference type="Pfam" id="PF00067">
    <property type="entry name" value="p450"/>
    <property type="match status" value="2"/>
</dbReference>
<comment type="similarity">
    <text evidence="3">Belongs to the cytochrome P450 family.</text>
</comment>
<dbReference type="PANTHER" id="PTHR24305">
    <property type="entry name" value="CYTOCHROME P450"/>
    <property type="match status" value="1"/>
</dbReference>
<dbReference type="PRINTS" id="PR00385">
    <property type="entry name" value="P450"/>
</dbReference>
<dbReference type="EMBL" id="JABCKI010005737">
    <property type="protein sequence ID" value="KAG5638947.1"/>
    <property type="molecule type" value="Genomic_DNA"/>
</dbReference>
<dbReference type="InterPro" id="IPR050121">
    <property type="entry name" value="Cytochrome_P450_monoxygenase"/>
</dbReference>
<organism evidence="10 11">
    <name type="scientific">Sphagnurus paluster</name>
    <dbReference type="NCBI Taxonomy" id="117069"/>
    <lineage>
        <taxon>Eukaryota</taxon>
        <taxon>Fungi</taxon>
        <taxon>Dikarya</taxon>
        <taxon>Basidiomycota</taxon>
        <taxon>Agaricomycotina</taxon>
        <taxon>Agaricomycetes</taxon>
        <taxon>Agaricomycetidae</taxon>
        <taxon>Agaricales</taxon>
        <taxon>Tricholomatineae</taxon>
        <taxon>Lyophyllaceae</taxon>
        <taxon>Sphagnurus</taxon>
    </lineage>
</organism>
<name>A0A9P7G1B3_9AGAR</name>
<keyword evidence="9" id="KW-0812">Transmembrane</keyword>
<dbReference type="OrthoDB" id="6692864at2759"/>